<dbReference type="CDD" id="cd00052">
    <property type="entry name" value="EH"/>
    <property type="match status" value="1"/>
</dbReference>
<feature type="compositionally biased region" description="Polar residues" evidence="1">
    <location>
        <begin position="412"/>
        <end position="425"/>
    </location>
</feature>
<dbReference type="SMART" id="SM00027">
    <property type="entry name" value="EH"/>
    <property type="match status" value="1"/>
</dbReference>
<feature type="compositionally biased region" description="Polar residues" evidence="1">
    <location>
        <begin position="351"/>
        <end position="362"/>
    </location>
</feature>
<feature type="compositionally biased region" description="Low complexity" evidence="1">
    <location>
        <begin position="115"/>
        <end position="130"/>
    </location>
</feature>
<dbReference type="PROSITE" id="PS50031">
    <property type="entry name" value="EH"/>
    <property type="match status" value="1"/>
</dbReference>
<accession>A0A2K0SWS7</accession>
<feature type="domain" description="EH" evidence="2">
    <location>
        <begin position="704"/>
        <end position="780"/>
    </location>
</feature>
<feature type="region of interest" description="Disordered" evidence="1">
    <location>
        <begin position="96"/>
        <end position="139"/>
    </location>
</feature>
<sequence length="795" mass="84263">MKPADSASAAIRGATLAFQRDKLEQKQQQQGQQQEPSTTTRQPLGRNHSHVVAGKRDNGAYTAATEAVRSTGTAAANGSNNHTIGTRAHLVPGRTISTASAPEPSAVGLGASRPQQLEGQQQQQQQQQRHTGGGGGASAAFASQAAHLGLAPAAARMDGRNQSLIAATLAASRSASPTRPAATNTGTNTAKMAGRRAESVRTMSSASSAGGSEVVDSGPLASAGSLISMFERGNGKGPSPPESVVSGAGAEDKIKLRPAVTVVTASDQPQQKKVKKPKKTPAVVKRDTRAPPPTPPPATRTRRDPMAETAPGGDGKSMTAAAEVSGPGQRIDQRESLGLQTAQKQQRESNDNSNRQSQQPTATKLKENKAATPLQRPMTPAAATTLSSTSTSTSTSAPAPAPAPLPQHKSKPTSSHPRSEATTSPPRAIHPSTPPPLKPLMSRTVAEVVSPQPTRVTKTPLSPMASPHLTLNPSIHVALASPSPDPPKKRQDVLVVKRPPTPPKPRGNGHKRTGSDEPKLRGRSYSHHLDAAAANQSRASIASAMRTGQSVSPQHSGSSRPSSMFLSRRHSMVSAPSLGTATPGHTPLDNLTDAIMAGSLASSRLTPHHTGSKLAPPPVPKRQKSPRLLHTLRNPHQVSDDEEDSHKKGHRALLRKGKHAHHEGSRKKWREEIRPRERKRYEALWASNRGIMLTDTRLMSPATSISSNLDRDVSQCVANVVVREVWKRSRLPLDELAEIYDLVDRSRMGMLSRAEFVVGTWLVDQRLKGRKVPARVTDSVWGSANGVTVKGPNGK</sequence>
<feature type="region of interest" description="Disordered" evidence="1">
    <location>
        <begin position="20"/>
        <end position="60"/>
    </location>
</feature>
<feature type="region of interest" description="Disordered" evidence="1">
    <location>
        <begin position="170"/>
        <end position="567"/>
    </location>
</feature>
<feature type="compositionally biased region" description="Low complexity" evidence="1">
    <location>
        <begin position="531"/>
        <end position="563"/>
    </location>
</feature>
<evidence type="ECO:0000313" key="3">
    <source>
        <dbReference type="EMBL" id="PNP37715.1"/>
    </source>
</evidence>
<feature type="compositionally biased region" description="Low complexity" evidence="1">
    <location>
        <begin position="170"/>
        <end position="182"/>
    </location>
</feature>
<gene>
    <name evidence="3" type="ORF">TGAMA5MH_10388</name>
</gene>
<organism evidence="3 4">
    <name type="scientific">Trichoderma gamsii</name>
    <dbReference type="NCBI Taxonomy" id="398673"/>
    <lineage>
        <taxon>Eukaryota</taxon>
        <taxon>Fungi</taxon>
        <taxon>Dikarya</taxon>
        <taxon>Ascomycota</taxon>
        <taxon>Pezizomycotina</taxon>
        <taxon>Sordariomycetes</taxon>
        <taxon>Hypocreomycetidae</taxon>
        <taxon>Hypocreales</taxon>
        <taxon>Hypocreaceae</taxon>
        <taxon>Trichoderma</taxon>
    </lineage>
</organism>
<dbReference type="InterPro" id="IPR011992">
    <property type="entry name" value="EF-hand-dom_pair"/>
</dbReference>
<protein>
    <recommendedName>
        <fullName evidence="2">EH domain-containing protein</fullName>
    </recommendedName>
</protein>
<dbReference type="AlphaFoldDB" id="A0A2K0SWS7"/>
<name>A0A2K0SWS7_9HYPO</name>
<proteinExistence type="predicted"/>
<feature type="compositionally biased region" description="Low complexity" evidence="1">
    <location>
        <begin position="379"/>
        <end position="398"/>
    </location>
</feature>
<dbReference type="OrthoDB" id="10045710at2759"/>
<feature type="region of interest" description="Disordered" evidence="1">
    <location>
        <begin position="604"/>
        <end position="670"/>
    </location>
</feature>
<dbReference type="EMBL" id="MTYH01000132">
    <property type="protein sequence ID" value="PNP37715.1"/>
    <property type="molecule type" value="Genomic_DNA"/>
</dbReference>
<dbReference type="Gene3D" id="1.10.238.10">
    <property type="entry name" value="EF-hand"/>
    <property type="match status" value="1"/>
</dbReference>
<evidence type="ECO:0000256" key="1">
    <source>
        <dbReference type="SAM" id="MobiDB-lite"/>
    </source>
</evidence>
<dbReference type="InterPro" id="IPR000261">
    <property type="entry name" value="EH_dom"/>
</dbReference>
<dbReference type="Proteomes" id="UP000236546">
    <property type="component" value="Unassembled WGS sequence"/>
</dbReference>
<dbReference type="Pfam" id="PF12763">
    <property type="entry name" value="EH"/>
    <property type="match status" value="1"/>
</dbReference>
<comment type="caution">
    <text evidence="3">The sequence shown here is derived from an EMBL/GenBank/DDBJ whole genome shotgun (WGS) entry which is preliminary data.</text>
</comment>
<evidence type="ECO:0000313" key="4">
    <source>
        <dbReference type="Proteomes" id="UP000236546"/>
    </source>
</evidence>
<feature type="compositionally biased region" description="Polar residues" evidence="1">
    <location>
        <begin position="451"/>
        <end position="460"/>
    </location>
</feature>
<dbReference type="SUPFAM" id="SSF47473">
    <property type="entry name" value="EF-hand"/>
    <property type="match status" value="1"/>
</dbReference>
<evidence type="ECO:0000259" key="2">
    <source>
        <dbReference type="PROSITE" id="PS50031"/>
    </source>
</evidence>
<reference evidence="3 4" key="1">
    <citation type="submission" date="2017-02" db="EMBL/GenBank/DDBJ databases">
        <title>Genomes of Trichoderma spp. with biocontrol activity.</title>
        <authorList>
            <person name="Gardiner D."/>
            <person name="Kazan K."/>
            <person name="Vos C."/>
            <person name="Harvey P."/>
        </authorList>
    </citation>
    <scope>NUCLEOTIDE SEQUENCE [LARGE SCALE GENOMIC DNA]</scope>
    <source>
        <strain evidence="3 4">A5MH</strain>
    </source>
</reference>
<feature type="compositionally biased region" description="Basic residues" evidence="1">
    <location>
        <begin position="647"/>
        <end position="668"/>
    </location>
</feature>